<reference evidence="3 5" key="3">
    <citation type="submission" date="2017-11" db="EMBL/GenBank/DDBJ databases">
        <title>De-novo sequencing of pomegranate (Punica granatum L.) genome.</title>
        <authorList>
            <person name="Akparov Z."/>
            <person name="Amiraslanov A."/>
            <person name="Hajiyeva S."/>
            <person name="Abbasov M."/>
            <person name="Kaur K."/>
            <person name="Hamwieh A."/>
            <person name="Solovyev V."/>
            <person name="Salamov A."/>
            <person name="Braich B."/>
            <person name="Kosarev P."/>
            <person name="Mahmoud A."/>
            <person name="Hajiyev E."/>
            <person name="Babayeva S."/>
            <person name="Izzatullayeva V."/>
            <person name="Mammadov A."/>
            <person name="Mammadov A."/>
            <person name="Sharifova S."/>
            <person name="Ojaghi J."/>
            <person name="Eynullazada K."/>
            <person name="Bayramov B."/>
            <person name="Abdulazimova A."/>
            <person name="Shahmuradov I."/>
        </authorList>
    </citation>
    <scope>NUCLEOTIDE SEQUENCE [LARGE SCALE GENOMIC DNA]</scope>
    <source>
        <strain evidence="3">AG2017</strain>
        <strain evidence="5">cv. AG2017</strain>
        <tissue evidence="3">Leaf</tissue>
    </source>
</reference>
<dbReference type="EMBL" id="MTKT01002214">
    <property type="protein sequence ID" value="OWM81306.1"/>
    <property type="molecule type" value="Genomic_DNA"/>
</dbReference>
<reference evidence="2" key="2">
    <citation type="submission" date="2017-06" db="EMBL/GenBank/DDBJ databases">
        <title>The pomegranate genome and the genomics of punicalagin biosynthesis.</title>
        <authorList>
            <person name="Xu C."/>
        </authorList>
    </citation>
    <scope>NUCLEOTIDE SEQUENCE [LARGE SCALE GENOMIC DNA]</scope>
    <source>
        <tissue evidence="2">Fresh leaf</tissue>
    </source>
</reference>
<proteinExistence type="predicted"/>
<protein>
    <submittedName>
        <fullName evidence="2">Uncharacterized protein</fullName>
    </submittedName>
</protein>
<keyword evidence="5" id="KW-1185">Reference proteome</keyword>
<feature type="compositionally biased region" description="Polar residues" evidence="1">
    <location>
        <begin position="142"/>
        <end position="165"/>
    </location>
</feature>
<evidence type="ECO:0000313" key="3">
    <source>
        <dbReference type="EMBL" id="PKI67748.1"/>
    </source>
</evidence>
<dbReference type="Proteomes" id="UP000197138">
    <property type="component" value="Unassembled WGS sequence"/>
</dbReference>
<name>A0A218X9F3_PUNGR</name>
<gene>
    <name evidence="2" type="ORF">CDL15_Pgr007344</name>
    <name evidence="3" type="ORF">CRG98_011961</name>
</gene>
<evidence type="ECO:0000313" key="4">
    <source>
        <dbReference type="Proteomes" id="UP000197138"/>
    </source>
</evidence>
<feature type="region of interest" description="Disordered" evidence="1">
    <location>
        <begin position="135"/>
        <end position="190"/>
    </location>
</feature>
<evidence type="ECO:0000313" key="2">
    <source>
        <dbReference type="EMBL" id="OWM81306.1"/>
    </source>
</evidence>
<comment type="caution">
    <text evidence="2">The sequence shown here is derived from an EMBL/GenBank/DDBJ whole genome shotgun (WGS) entry which is preliminary data.</text>
</comment>
<dbReference type="Proteomes" id="UP000233551">
    <property type="component" value="Unassembled WGS sequence"/>
</dbReference>
<evidence type="ECO:0000313" key="5">
    <source>
        <dbReference type="Proteomes" id="UP000233551"/>
    </source>
</evidence>
<accession>A0A218X9F3</accession>
<evidence type="ECO:0000256" key="1">
    <source>
        <dbReference type="SAM" id="MobiDB-lite"/>
    </source>
</evidence>
<dbReference type="EMBL" id="PGOL01000589">
    <property type="protein sequence ID" value="PKI67748.1"/>
    <property type="molecule type" value="Genomic_DNA"/>
</dbReference>
<dbReference type="AlphaFoldDB" id="A0A218X9F3"/>
<organism evidence="2 4">
    <name type="scientific">Punica granatum</name>
    <name type="common">Pomegranate</name>
    <dbReference type="NCBI Taxonomy" id="22663"/>
    <lineage>
        <taxon>Eukaryota</taxon>
        <taxon>Viridiplantae</taxon>
        <taxon>Streptophyta</taxon>
        <taxon>Embryophyta</taxon>
        <taxon>Tracheophyta</taxon>
        <taxon>Spermatophyta</taxon>
        <taxon>Magnoliopsida</taxon>
        <taxon>eudicotyledons</taxon>
        <taxon>Gunneridae</taxon>
        <taxon>Pentapetalae</taxon>
        <taxon>rosids</taxon>
        <taxon>malvids</taxon>
        <taxon>Myrtales</taxon>
        <taxon>Lythraceae</taxon>
        <taxon>Punica</taxon>
    </lineage>
</organism>
<feature type="compositionally biased region" description="Polar residues" evidence="1">
    <location>
        <begin position="16"/>
        <end position="27"/>
    </location>
</feature>
<sequence length="190" mass="21034">MELDATCQKGEKAQNDLKSSAELWTSEKQAKAEELAERLNESGDPNLLEKPGKLEGELITRKQNALQQRRQTWPQPQHTSEILSVSRSLKSSRGMKWKNVTKAVAHDTAYYWAPCGAFLDSSMINKLFKMATFDPNGGGEGSSDSGINSSEGQKGSSLTGTQEGSSKGRRPGKSPWKQWCCFGYQNEDDR</sequence>
<feature type="compositionally biased region" description="Basic and acidic residues" evidence="1">
    <location>
        <begin position="28"/>
        <end position="41"/>
    </location>
</feature>
<feature type="region of interest" description="Disordered" evidence="1">
    <location>
        <begin position="1"/>
        <end position="52"/>
    </location>
</feature>
<reference evidence="4" key="1">
    <citation type="journal article" date="2017" name="Plant J.">
        <title>The pomegranate (Punica granatum L.) genome and the genomics of punicalagin biosynthesis.</title>
        <authorList>
            <person name="Qin G."/>
            <person name="Xu C."/>
            <person name="Ming R."/>
            <person name="Tang H."/>
            <person name="Guyot R."/>
            <person name="Kramer E.M."/>
            <person name="Hu Y."/>
            <person name="Yi X."/>
            <person name="Qi Y."/>
            <person name="Xu X."/>
            <person name="Gao Z."/>
            <person name="Pan H."/>
            <person name="Jian J."/>
            <person name="Tian Y."/>
            <person name="Yue Z."/>
            <person name="Xu Y."/>
        </authorList>
    </citation>
    <scope>NUCLEOTIDE SEQUENCE [LARGE SCALE GENOMIC DNA]</scope>
    <source>
        <strain evidence="4">cv. Dabenzi</strain>
    </source>
</reference>